<dbReference type="GO" id="GO:0071028">
    <property type="term" value="P:nuclear mRNA surveillance"/>
    <property type="evidence" value="ECO:0007669"/>
    <property type="project" value="TreeGrafter"/>
</dbReference>
<dbReference type="OMA" id="ECRINTH"/>
<evidence type="ECO:0000256" key="1">
    <source>
        <dbReference type="ARBA" id="ARBA00006678"/>
    </source>
</evidence>
<dbReference type="GO" id="GO:0000176">
    <property type="term" value="C:nuclear exosome (RNase complex)"/>
    <property type="evidence" value="ECO:0007669"/>
    <property type="project" value="TreeGrafter"/>
</dbReference>
<dbReference type="AlphaFoldDB" id="X6MV50"/>
<dbReference type="InterPro" id="IPR036345">
    <property type="entry name" value="ExoRNase_PH_dom2_sf"/>
</dbReference>
<dbReference type="InterPro" id="IPR050080">
    <property type="entry name" value="RNase_PH"/>
</dbReference>
<dbReference type="Pfam" id="PF01138">
    <property type="entry name" value="RNase_PH"/>
    <property type="match status" value="1"/>
</dbReference>
<sequence length="290" mass="31513">MATSLSESGLREDGRRPHEVRRVECKLCVFPHADGSAEFRLGATHVIATVFGPRQASTKAARVNEDGATITCRVQSCEFSQSDHRQANKFRRRDRLLGDLIAQTFQCAVMTNLYAKSSIDICIEILTNDGDINSAAINAACLALINAGICMKDYVVACSAGFIAKSTRSLKQTNKTGAKTDHIMFSGLQGIVDLNQQEKNLSKHSSYSSTNISEGNESGLEMCNGIVTVAMMPNSGEIVTLEMQSVLPLSQMEKLLSFAKKGINSIHTQMAAAVKKHSFMLLERKGFIGS</sequence>
<keyword evidence="4" id="KW-1185">Reference proteome</keyword>
<comment type="similarity">
    <text evidence="1">Belongs to the RNase PH family.</text>
</comment>
<evidence type="ECO:0000259" key="2">
    <source>
        <dbReference type="Pfam" id="PF01138"/>
    </source>
</evidence>
<protein>
    <recommendedName>
        <fullName evidence="2">Exoribonuclease phosphorolytic domain-containing protein</fullName>
    </recommendedName>
</protein>
<dbReference type="SUPFAM" id="SSF55666">
    <property type="entry name" value="Ribonuclease PH domain 2-like"/>
    <property type="match status" value="1"/>
</dbReference>
<reference evidence="3 4" key="1">
    <citation type="journal article" date="2013" name="Curr. Biol.">
        <title>The Genome of the Foraminiferan Reticulomyxa filosa.</title>
        <authorList>
            <person name="Glockner G."/>
            <person name="Hulsmann N."/>
            <person name="Schleicher M."/>
            <person name="Noegel A.A."/>
            <person name="Eichinger L."/>
            <person name="Gallinger C."/>
            <person name="Pawlowski J."/>
            <person name="Sierra R."/>
            <person name="Euteneuer U."/>
            <person name="Pillet L."/>
            <person name="Moustafa A."/>
            <person name="Platzer M."/>
            <person name="Groth M."/>
            <person name="Szafranski K."/>
            <person name="Schliwa M."/>
        </authorList>
    </citation>
    <scope>NUCLEOTIDE SEQUENCE [LARGE SCALE GENOMIC DNA]</scope>
</reference>
<dbReference type="Gene3D" id="3.30.230.70">
    <property type="entry name" value="GHMP Kinase, N-terminal domain"/>
    <property type="match status" value="1"/>
</dbReference>
<gene>
    <name evidence="3" type="ORF">RFI_19591</name>
</gene>
<dbReference type="InterPro" id="IPR001247">
    <property type="entry name" value="ExoRNase_PH_dom1"/>
</dbReference>
<organism evidence="3 4">
    <name type="scientific">Reticulomyxa filosa</name>
    <dbReference type="NCBI Taxonomy" id="46433"/>
    <lineage>
        <taxon>Eukaryota</taxon>
        <taxon>Sar</taxon>
        <taxon>Rhizaria</taxon>
        <taxon>Retaria</taxon>
        <taxon>Foraminifera</taxon>
        <taxon>Monothalamids</taxon>
        <taxon>Reticulomyxidae</taxon>
        <taxon>Reticulomyxa</taxon>
    </lineage>
</organism>
<dbReference type="GO" id="GO:0034475">
    <property type="term" value="P:U4 snRNA 3'-end processing"/>
    <property type="evidence" value="ECO:0007669"/>
    <property type="project" value="TreeGrafter"/>
</dbReference>
<accession>X6MV50</accession>
<evidence type="ECO:0000313" key="4">
    <source>
        <dbReference type="Proteomes" id="UP000023152"/>
    </source>
</evidence>
<dbReference type="GO" id="GO:0016075">
    <property type="term" value="P:rRNA catabolic process"/>
    <property type="evidence" value="ECO:0007669"/>
    <property type="project" value="TreeGrafter"/>
</dbReference>
<feature type="domain" description="Exoribonuclease phosphorolytic" evidence="2">
    <location>
        <begin position="19"/>
        <end position="149"/>
    </location>
</feature>
<dbReference type="SUPFAM" id="SSF54211">
    <property type="entry name" value="Ribosomal protein S5 domain 2-like"/>
    <property type="match status" value="1"/>
</dbReference>
<proteinExistence type="inferred from homology"/>
<dbReference type="PANTHER" id="PTHR11953:SF0">
    <property type="entry name" value="EXOSOME COMPLEX COMPONENT RRP41"/>
    <property type="match status" value="1"/>
</dbReference>
<evidence type="ECO:0000313" key="3">
    <source>
        <dbReference type="EMBL" id="ETO17724.1"/>
    </source>
</evidence>
<dbReference type="GO" id="GO:0003723">
    <property type="term" value="F:RNA binding"/>
    <property type="evidence" value="ECO:0007669"/>
    <property type="project" value="TreeGrafter"/>
</dbReference>
<dbReference type="GO" id="GO:0071051">
    <property type="term" value="P:poly(A)-dependent snoRNA 3'-end processing"/>
    <property type="evidence" value="ECO:0007669"/>
    <property type="project" value="TreeGrafter"/>
</dbReference>
<dbReference type="PANTHER" id="PTHR11953">
    <property type="entry name" value="EXOSOME COMPLEX COMPONENT"/>
    <property type="match status" value="1"/>
</dbReference>
<dbReference type="InterPro" id="IPR027408">
    <property type="entry name" value="PNPase/RNase_PH_dom_sf"/>
</dbReference>
<comment type="caution">
    <text evidence="3">The sequence shown here is derived from an EMBL/GenBank/DDBJ whole genome shotgun (WGS) entry which is preliminary data.</text>
</comment>
<dbReference type="Proteomes" id="UP000023152">
    <property type="component" value="Unassembled WGS sequence"/>
</dbReference>
<dbReference type="InterPro" id="IPR020568">
    <property type="entry name" value="Ribosomal_Su5_D2-typ_SF"/>
</dbReference>
<dbReference type="GO" id="GO:0000177">
    <property type="term" value="C:cytoplasmic exosome (RNase complex)"/>
    <property type="evidence" value="ECO:0007669"/>
    <property type="project" value="TreeGrafter"/>
</dbReference>
<dbReference type="EMBL" id="ASPP01016115">
    <property type="protein sequence ID" value="ETO17724.1"/>
    <property type="molecule type" value="Genomic_DNA"/>
</dbReference>
<name>X6MV50_RETFI</name>
<dbReference type="OrthoDB" id="27298at2759"/>
<dbReference type="GO" id="GO:0005730">
    <property type="term" value="C:nucleolus"/>
    <property type="evidence" value="ECO:0007669"/>
    <property type="project" value="TreeGrafter"/>
</dbReference>